<evidence type="ECO:0000313" key="3">
    <source>
        <dbReference type="Proteomes" id="UP000006671"/>
    </source>
</evidence>
<dbReference type="InParanoid" id="D2VRT9"/>
<dbReference type="KEGG" id="ngr:NAEGRDRAFT_59045"/>
<gene>
    <name evidence="2" type="ORF">NAEGRDRAFT_59045</name>
</gene>
<dbReference type="RefSeq" id="XP_002673191.1">
    <property type="nucleotide sequence ID" value="XM_002673145.1"/>
</dbReference>
<feature type="compositionally biased region" description="Polar residues" evidence="1">
    <location>
        <begin position="1"/>
        <end position="29"/>
    </location>
</feature>
<protein>
    <submittedName>
        <fullName evidence="2">Uncharacterized protein</fullName>
    </submittedName>
</protein>
<evidence type="ECO:0000313" key="2">
    <source>
        <dbReference type="EMBL" id="EFC40447.1"/>
    </source>
</evidence>
<dbReference type="Proteomes" id="UP000006671">
    <property type="component" value="Unassembled WGS sequence"/>
</dbReference>
<feature type="region of interest" description="Disordered" evidence="1">
    <location>
        <begin position="156"/>
        <end position="186"/>
    </location>
</feature>
<feature type="compositionally biased region" description="Low complexity" evidence="1">
    <location>
        <begin position="30"/>
        <end position="47"/>
    </location>
</feature>
<sequence>MVASNNSSNNHLDSPGSSTPFNKHLSQPETTSSSLSTSSSSLNTPSNAQPPRESIDLNHMPTSASTKKGGNNQLLVGSTSTAPQRESEVSKEEEASTEEKTCLDMYMQSPCSGIWMYDIGDKLDKIHPILSIPFYVVCCPFSMPCIFLSGCLMASDGSSEDDDVDTATPYALKKKKEENSKEGKVQ</sequence>
<dbReference type="AlphaFoldDB" id="D2VRT9"/>
<evidence type="ECO:0000256" key="1">
    <source>
        <dbReference type="SAM" id="MobiDB-lite"/>
    </source>
</evidence>
<name>D2VRT9_NAEGR</name>
<dbReference type="VEuPathDB" id="AmoebaDB:NAEGRDRAFT_59045"/>
<proteinExistence type="predicted"/>
<accession>D2VRT9</accession>
<dbReference type="EMBL" id="GG738892">
    <property type="protein sequence ID" value="EFC40447.1"/>
    <property type="molecule type" value="Genomic_DNA"/>
</dbReference>
<feature type="compositionally biased region" description="Basic and acidic residues" evidence="1">
    <location>
        <begin position="85"/>
        <end position="97"/>
    </location>
</feature>
<reference evidence="2 3" key="1">
    <citation type="journal article" date="2010" name="Cell">
        <title>The genome of Naegleria gruberi illuminates early eukaryotic versatility.</title>
        <authorList>
            <person name="Fritz-Laylin L.K."/>
            <person name="Prochnik S.E."/>
            <person name="Ginger M.L."/>
            <person name="Dacks J.B."/>
            <person name="Carpenter M.L."/>
            <person name="Field M.C."/>
            <person name="Kuo A."/>
            <person name="Paredez A."/>
            <person name="Chapman J."/>
            <person name="Pham J."/>
            <person name="Shu S."/>
            <person name="Neupane R."/>
            <person name="Cipriano M."/>
            <person name="Mancuso J."/>
            <person name="Tu H."/>
            <person name="Salamov A."/>
            <person name="Lindquist E."/>
            <person name="Shapiro H."/>
            <person name="Lucas S."/>
            <person name="Grigoriev I.V."/>
            <person name="Cande W.Z."/>
            <person name="Fulton C."/>
            <person name="Rokhsar D.S."/>
            <person name="Dawson S.C."/>
        </authorList>
    </citation>
    <scope>NUCLEOTIDE SEQUENCE [LARGE SCALE GENOMIC DNA]</scope>
    <source>
        <strain evidence="2 3">NEG-M</strain>
    </source>
</reference>
<organism evidence="3">
    <name type="scientific">Naegleria gruberi</name>
    <name type="common">Amoeba</name>
    <dbReference type="NCBI Taxonomy" id="5762"/>
    <lineage>
        <taxon>Eukaryota</taxon>
        <taxon>Discoba</taxon>
        <taxon>Heterolobosea</taxon>
        <taxon>Tetramitia</taxon>
        <taxon>Eutetramitia</taxon>
        <taxon>Vahlkampfiidae</taxon>
        <taxon>Naegleria</taxon>
    </lineage>
</organism>
<feature type="compositionally biased region" description="Polar residues" evidence="1">
    <location>
        <begin position="60"/>
        <end position="84"/>
    </location>
</feature>
<feature type="compositionally biased region" description="Basic and acidic residues" evidence="1">
    <location>
        <begin position="175"/>
        <end position="186"/>
    </location>
</feature>
<feature type="region of interest" description="Disordered" evidence="1">
    <location>
        <begin position="1"/>
        <end position="97"/>
    </location>
</feature>
<keyword evidence="3" id="KW-1185">Reference proteome</keyword>
<dbReference type="GeneID" id="8854595"/>